<dbReference type="Proteomes" id="UP000193218">
    <property type="component" value="Unassembled WGS sequence"/>
</dbReference>
<dbReference type="PROSITE" id="PS51192">
    <property type="entry name" value="HELICASE_ATP_BIND_1"/>
    <property type="match status" value="1"/>
</dbReference>
<dbReference type="InterPro" id="IPR027417">
    <property type="entry name" value="P-loop_NTPase"/>
</dbReference>
<evidence type="ECO:0000259" key="5">
    <source>
        <dbReference type="PROSITE" id="PS51192"/>
    </source>
</evidence>
<dbReference type="InParanoid" id="A0A1Y1U8A4"/>
<dbReference type="GO" id="GO:0005634">
    <property type="term" value="C:nucleus"/>
    <property type="evidence" value="ECO:0007669"/>
    <property type="project" value="TreeGrafter"/>
</dbReference>
<evidence type="ECO:0000313" key="7">
    <source>
        <dbReference type="EMBL" id="ORX34242.1"/>
    </source>
</evidence>
<dbReference type="CDD" id="cd18004">
    <property type="entry name" value="DEXHc_RAD54"/>
    <property type="match status" value="1"/>
</dbReference>
<dbReference type="InterPro" id="IPR038718">
    <property type="entry name" value="SNF2-like_sf"/>
</dbReference>
<evidence type="ECO:0000256" key="2">
    <source>
        <dbReference type="ARBA" id="ARBA00022801"/>
    </source>
</evidence>
<dbReference type="GO" id="GO:0000724">
    <property type="term" value="P:double-strand break repair via homologous recombination"/>
    <property type="evidence" value="ECO:0007669"/>
    <property type="project" value="TreeGrafter"/>
</dbReference>
<dbReference type="FunFam" id="3.40.50.10810:FF:000020">
    <property type="entry name" value="DNA repair and recombination protein RAD54B"/>
    <property type="match status" value="1"/>
</dbReference>
<dbReference type="STRING" id="4999.A0A1Y1U8A4"/>
<dbReference type="GO" id="GO:0005524">
    <property type="term" value="F:ATP binding"/>
    <property type="evidence" value="ECO:0007669"/>
    <property type="project" value="InterPro"/>
</dbReference>
<dbReference type="Gene3D" id="3.40.50.300">
    <property type="entry name" value="P-loop containing nucleotide triphosphate hydrolases"/>
    <property type="match status" value="1"/>
</dbReference>
<dbReference type="InterPro" id="IPR014001">
    <property type="entry name" value="Helicase_ATP-bd"/>
</dbReference>
<evidence type="ECO:0000256" key="3">
    <source>
        <dbReference type="ARBA" id="ARBA00022840"/>
    </source>
</evidence>
<keyword evidence="3" id="KW-0067">ATP-binding</keyword>
<evidence type="ECO:0000259" key="6">
    <source>
        <dbReference type="PROSITE" id="PS51194"/>
    </source>
</evidence>
<dbReference type="Gene3D" id="3.40.50.10810">
    <property type="entry name" value="Tandem AAA-ATPase domain"/>
    <property type="match status" value="1"/>
</dbReference>
<evidence type="ECO:0000256" key="1">
    <source>
        <dbReference type="ARBA" id="ARBA00022741"/>
    </source>
</evidence>
<dbReference type="SUPFAM" id="SSF52540">
    <property type="entry name" value="P-loop containing nucleoside triphosphate hydrolases"/>
    <property type="match status" value="2"/>
</dbReference>
<dbReference type="InterPro" id="IPR049730">
    <property type="entry name" value="SNF2/RAD54-like_C"/>
</dbReference>
<dbReference type="Pfam" id="PF00271">
    <property type="entry name" value="Helicase_C"/>
    <property type="match status" value="1"/>
</dbReference>
<dbReference type="SMART" id="SM00490">
    <property type="entry name" value="HELICc"/>
    <property type="match status" value="1"/>
</dbReference>
<feature type="domain" description="Helicase ATP-binding" evidence="5">
    <location>
        <begin position="354"/>
        <end position="525"/>
    </location>
</feature>
<dbReference type="AlphaFoldDB" id="A0A1Y1U8A4"/>
<dbReference type="PROSITE" id="PS51194">
    <property type="entry name" value="HELICASE_CTER"/>
    <property type="match status" value="1"/>
</dbReference>
<protein>
    <submittedName>
        <fullName evidence="7">SNF2 family N-terminal domain-domain-containing protein</fullName>
    </submittedName>
</protein>
<dbReference type="InterPro" id="IPR050496">
    <property type="entry name" value="SNF2_RAD54_helicase_repair"/>
</dbReference>
<dbReference type="GO" id="GO:0016787">
    <property type="term" value="F:hydrolase activity"/>
    <property type="evidence" value="ECO:0007669"/>
    <property type="project" value="UniProtKB-KW"/>
</dbReference>
<feature type="compositionally biased region" description="Polar residues" evidence="4">
    <location>
        <begin position="1077"/>
        <end position="1087"/>
    </location>
</feature>
<dbReference type="SMART" id="SM00487">
    <property type="entry name" value="DEXDc"/>
    <property type="match status" value="1"/>
</dbReference>
<sequence>MPPPLRALADLIPPPTQIDEDGGYDSHEDDGVLNSCSEDEGDLEPLHEVINVAGPSRPVNRSASGLASKVGQRKALLFGISTPSRPGPSRMQATPQSNAQTAYEKTYYYSVQWRKPQTKKHKTWDGDAYLKIEGNRIIMLNEDSDKMGASTLVGDAPVAGCELRIGGYEVEVDSEISASEFKSRTTFLNRPQALPAAYAPSTFKAPFKPPTQRQEPRQTFSGNIIASGYTRSLVPGNSSNDPDAPLAGPSGVNKMKSLVANVRAGISESKFYAPKKAEKIVIGEKSNRQRTKEWGGALHDPNAEDAVVMQRPAFTDAERRKTDIVDVVLDPLLASKMREHQKDGVKFMYSCVMGLTGAKAQGCILADEMGLGKTLQTIALIYTLIKQSPFANETGVISKALIVCPVSLVDNWRKEFRKWLRPDQLNVVVANGEDHQVSAFMHHNRQHVLIIGYERLRKVINKLASCQPPIDLIICDEGHRLKSKDNKTTKMFDALRTKRRIILSGTPVQNDLSEYYSMVDFTCPGLLGKYAQFVKHYERPIMKSRSVGCSEKALDEGKERAEELGQLSREFVLRRTAAVLDNYLPPKYEYVVFIAPTTHQLKAFGRILNPEIMAQILRGESDKQPLGYIDLLRKISNTPTLLRVKRDDESSRSEHLVKMAKTALKDLPDDVRVSDVTVSGKLAALDRLLHIIYRKTQEKVVIVSNWTSTLNIIQEVCHQKKYSYLRLDGTTAQKSRQEYVESFNRSSRSESFVFLLSAKAGGVGLNLIGASRLILFDSDWNPSTDLQAMARIHRDGQKHPVYIYRFLTTNTIDEKIYQRQITKVGLADQMLDQGSTNQGSKDSFSSAELRDIFRLNLRTDGCQTHDLLSCRCTEGNHVEGPGSLSGSEEDGNASDDGKPKFISASQYDPEPTGKMKRKAAAEQQEKLAALKQWTHLDGFDKTSFNAIQDSMLYKMLYEDWTPAPTKMESSIESVDSKVASSEEDSAKGPESDNEEDTEIVQKPKKRIKNKVSPPAIFQGLEGVLDSASEDGDEEEEHNDVVMDSEEDEVGTDAGRTSRVESQPASARLAEFAYVPETSPSKMSSGSTGEEMAKGKQSLAEDGLSDAPRASARLTTGRKRDSDGKSKGQSKVAGTQTAEDDFGHGRRKHDLRDVAAQGQAGRIMFVFERISSSSM</sequence>
<dbReference type="CDD" id="cd18793">
    <property type="entry name" value="SF2_C_SNF"/>
    <property type="match status" value="1"/>
</dbReference>
<dbReference type="Gene3D" id="1.20.120.850">
    <property type="entry name" value="SWI2/SNF2 ATPases, N-terminal domain"/>
    <property type="match status" value="1"/>
</dbReference>
<dbReference type="PANTHER" id="PTHR45629:SF7">
    <property type="entry name" value="DNA EXCISION REPAIR PROTEIN ERCC-6-RELATED"/>
    <property type="match status" value="1"/>
</dbReference>
<dbReference type="GO" id="GO:0015616">
    <property type="term" value="F:DNA translocase activity"/>
    <property type="evidence" value="ECO:0007669"/>
    <property type="project" value="TreeGrafter"/>
</dbReference>
<feature type="region of interest" description="Disordered" evidence="4">
    <location>
        <begin position="1"/>
        <end position="30"/>
    </location>
</feature>
<keyword evidence="1" id="KW-0547">Nucleotide-binding</keyword>
<reference evidence="7 8" key="1">
    <citation type="submission" date="2017-03" db="EMBL/GenBank/DDBJ databases">
        <title>Widespread Adenine N6-methylation of Active Genes in Fungi.</title>
        <authorList>
            <consortium name="DOE Joint Genome Institute"/>
            <person name="Mondo S.J."/>
            <person name="Dannebaum R.O."/>
            <person name="Kuo R.C."/>
            <person name="Louie K.B."/>
            <person name="Bewick A.J."/>
            <person name="Labutti K."/>
            <person name="Haridas S."/>
            <person name="Kuo A."/>
            <person name="Salamov A."/>
            <person name="Ahrendt S.R."/>
            <person name="Lau R."/>
            <person name="Bowen B.P."/>
            <person name="Lipzen A."/>
            <person name="Sullivan W."/>
            <person name="Andreopoulos W.B."/>
            <person name="Clum A."/>
            <person name="Lindquist E."/>
            <person name="Daum C."/>
            <person name="Northen T.R."/>
            <person name="Ramamoorthy G."/>
            <person name="Schmitz R.J."/>
            <person name="Gryganskyi A."/>
            <person name="Culley D."/>
            <person name="Magnuson J."/>
            <person name="James T.Y."/>
            <person name="O'Malley M.A."/>
            <person name="Stajich J.E."/>
            <person name="Spatafora J.W."/>
            <person name="Visel A."/>
            <person name="Grigoriev I.V."/>
        </authorList>
    </citation>
    <scope>NUCLEOTIDE SEQUENCE [LARGE SCALE GENOMIC DNA]</scope>
    <source>
        <strain evidence="7 8">NRRL Y-17943</strain>
    </source>
</reference>
<gene>
    <name evidence="7" type="ORF">BD324DRAFT_637220</name>
</gene>
<dbReference type="GO" id="GO:0007131">
    <property type="term" value="P:reciprocal meiotic recombination"/>
    <property type="evidence" value="ECO:0007669"/>
    <property type="project" value="TreeGrafter"/>
</dbReference>
<dbReference type="OrthoDB" id="413460at2759"/>
<keyword evidence="8" id="KW-1185">Reference proteome</keyword>
<feature type="region of interest" description="Disordered" evidence="4">
    <location>
        <begin position="880"/>
        <end position="921"/>
    </location>
</feature>
<dbReference type="PANTHER" id="PTHR45629">
    <property type="entry name" value="SNF2/RAD54 FAMILY MEMBER"/>
    <property type="match status" value="1"/>
</dbReference>
<accession>A0A1Y1U8A4</accession>
<organism evidence="7 8">
    <name type="scientific">Kockovaella imperatae</name>
    <dbReference type="NCBI Taxonomy" id="4999"/>
    <lineage>
        <taxon>Eukaryota</taxon>
        <taxon>Fungi</taxon>
        <taxon>Dikarya</taxon>
        <taxon>Basidiomycota</taxon>
        <taxon>Agaricomycotina</taxon>
        <taxon>Tremellomycetes</taxon>
        <taxon>Tremellales</taxon>
        <taxon>Cuniculitremaceae</taxon>
        <taxon>Kockovaella</taxon>
    </lineage>
</organism>
<name>A0A1Y1U8A4_9TREE</name>
<keyword evidence="2" id="KW-0378">Hydrolase</keyword>
<dbReference type="InterPro" id="IPR000330">
    <property type="entry name" value="SNF2_N"/>
</dbReference>
<dbReference type="FunCoup" id="A0A1Y1U8A4">
    <property type="interactions" value="160"/>
</dbReference>
<proteinExistence type="predicted"/>
<dbReference type="RefSeq" id="XP_021868520.1">
    <property type="nucleotide sequence ID" value="XM_022016979.1"/>
</dbReference>
<evidence type="ECO:0000313" key="8">
    <source>
        <dbReference type="Proteomes" id="UP000193218"/>
    </source>
</evidence>
<comment type="caution">
    <text evidence="7">The sequence shown here is derived from an EMBL/GenBank/DDBJ whole genome shotgun (WGS) entry which is preliminary data.</text>
</comment>
<evidence type="ECO:0000256" key="4">
    <source>
        <dbReference type="SAM" id="MobiDB-lite"/>
    </source>
</evidence>
<dbReference type="Pfam" id="PF00176">
    <property type="entry name" value="SNF2-rel_dom"/>
    <property type="match status" value="1"/>
</dbReference>
<dbReference type="EMBL" id="NBSH01000015">
    <property type="protein sequence ID" value="ORX34242.1"/>
    <property type="molecule type" value="Genomic_DNA"/>
</dbReference>
<feature type="compositionally biased region" description="Polar residues" evidence="4">
    <location>
        <begin position="1126"/>
        <end position="1136"/>
    </location>
</feature>
<feature type="compositionally biased region" description="Acidic residues" evidence="4">
    <location>
        <begin position="1027"/>
        <end position="1050"/>
    </location>
</feature>
<dbReference type="GeneID" id="33558788"/>
<feature type="domain" description="Helicase C-terminal" evidence="6">
    <location>
        <begin position="684"/>
        <end position="848"/>
    </location>
</feature>
<dbReference type="InterPro" id="IPR001650">
    <property type="entry name" value="Helicase_C-like"/>
</dbReference>
<feature type="region of interest" description="Disordered" evidence="4">
    <location>
        <begin position="967"/>
        <end position="1154"/>
    </location>
</feature>